<keyword evidence="1" id="KW-0812">Transmembrane</keyword>
<dbReference type="EMBL" id="VKID01000001">
    <property type="protein sequence ID" value="TRX99922.1"/>
    <property type="molecule type" value="Genomic_DNA"/>
</dbReference>
<feature type="transmembrane region" description="Helical" evidence="1">
    <location>
        <begin position="6"/>
        <end position="25"/>
    </location>
</feature>
<name>A0A553II96_ACHLA</name>
<proteinExistence type="predicted"/>
<dbReference type="AlphaFoldDB" id="A0A553II96"/>
<dbReference type="RefSeq" id="WP_012242577.1">
    <property type="nucleotide sequence ID" value="NZ_JACAOE010000001.1"/>
</dbReference>
<reference evidence="2 3" key="1">
    <citation type="submission" date="2019-07" db="EMBL/GenBank/DDBJ databases">
        <title>Genome sequence of Acholeplasma laidlawii strain with increased resistance to erythromycin.</title>
        <authorList>
            <person name="Medvedeva E.S."/>
            <person name="Baranova N.B."/>
            <person name="Siniagina M.N."/>
            <person name="Mouzykantov A."/>
            <person name="Chernova O.A."/>
            <person name="Chernov V.M."/>
        </authorList>
    </citation>
    <scope>NUCLEOTIDE SEQUENCE [LARGE SCALE GENOMIC DNA]</scope>
    <source>
        <strain evidence="2 3">PG8REry</strain>
    </source>
</reference>
<comment type="caution">
    <text evidence="2">The sequence shown here is derived from an EMBL/GenBank/DDBJ whole genome shotgun (WGS) entry which is preliminary data.</text>
</comment>
<dbReference type="Proteomes" id="UP000315938">
    <property type="component" value="Unassembled WGS sequence"/>
</dbReference>
<evidence type="ECO:0000313" key="2">
    <source>
        <dbReference type="EMBL" id="TRX99922.1"/>
    </source>
</evidence>
<gene>
    <name evidence="2" type="ORF">FNV44_02470</name>
</gene>
<protein>
    <submittedName>
        <fullName evidence="2">Uncharacterized protein</fullName>
    </submittedName>
</protein>
<dbReference type="Pfam" id="PF09682">
    <property type="entry name" value="Phage_holin_6_1"/>
    <property type="match status" value="1"/>
</dbReference>
<organism evidence="2 3">
    <name type="scientific">Acholeplasma laidlawii</name>
    <dbReference type="NCBI Taxonomy" id="2148"/>
    <lineage>
        <taxon>Bacteria</taxon>
        <taxon>Bacillati</taxon>
        <taxon>Mycoplasmatota</taxon>
        <taxon>Mollicutes</taxon>
        <taxon>Acholeplasmatales</taxon>
        <taxon>Acholeplasmataceae</taxon>
        <taxon>Acholeplasma</taxon>
    </lineage>
</organism>
<sequence length="107" mass="12204">MNNTELITTIISVILSLVSIGLGYWSKRNSKAKVYYETFIKVEEQIKKLCIDAEKNYTKGDQKKKYVISSINQFLTDQKIAIDLDTIEGIIESIIDVSNQINKSNKL</sequence>
<evidence type="ECO:0000256" key="1">
    <source>
        <dbReference type="SAM" id="Phobius"/>
    </source>
</evidence>
<keyword evidence="1" id="KW-0472">Membrane</keyword>
<dbReference type="InterPro" id="IPR010026">
    <property type="entry name" value="Phage_holin_LL-H"/>
</dbReference>
<accession>A0A553II96</accession>
<dbReference type="GeneID" id="41338801"/>
<evidence type="ECO:0000313" key="3">
    <source>
        <dbReference type="Proteomes" id="UP000315938"/>
    </source>
</evidence>
<keyword evidence="1" id="KW-1133">Transmembrane helix</keyword>